<sequence>MSFYCDECEDEHDSWNDCPHTLRQCPACGEFAVEILLGRTDIGERDEAVCGACGVEVER</sequence>
<dbReference type="EMBL" id="CP142149">
    <property type="protein sequence ID" value="WSE28398.1"/>
    <property type="molecule type" value="Genomic_DNA"/>
</dbReference>
<name>A0ABZ1I3H6_9PSEU</name>
<dbReference type="RefSeq" id="WP_326567398.1">
    <property type="nucleotide sequence ID" value="NZ_CP142149.1"/>
</dbReference>
<accession>A0ABZ1I3H6</accession>
<keyword evidence="2" id="KW-1185">Reference proteome</keyword>
<gene>
    <name evidence="1" type="ORF">VSH64_37020</name>
</gene>
<protein>
    <recommendedName>
        <fullName evidence="3">Transcription factor zinc-finger domain-containing protein</fullName>
    </recommendedName>
</protein>
<organism evidence="1 2">
    <name type="scientific">Amycolatopsis rhabdoformis</name>
    <dbReference type="NCBI Taxonomy" id="1448059"/>
    <lineage>
        <taxon>Bacteria</taxon>
        <taxon>Bacillati</taxon>
        <taxon>Actinomycetota</taxon>
        <taxon>Actinomycetes</taxon>
        <taxon>Pseudonocardiales</taxon>
        <taxon>Pseudonocardiaceae</taxon>
        <taxon>Amycolatopsis</taxon>
    </lineage>
</organism>
<evidence type="ECO:0008006" key="3">
    <source>
        <dbReference type="Google" id="ProtNLM"/>
    </source>
</evidence>
<evidence type="ECO:0000313" key="1">
    <source>
        <dbReference type="EMBL" id="WSE28398.1"/>
    </source>
</evidence>
<proteinExistence type="predicted"/>
<reference evidence="1 2" key="1">
    <citation type="journal article" date="2015" name="Int. J. Syst. Evol. Microbiol.">
        <title>Amycolatopsis rhabdoformis sp. nov., an actinomycete isolated from a tropical forest soil.</title>
        <authorList>
            <person name="Souza W.R."/>
            <person name="Silva R.E."/>
            <person name="Goodfellow M."/>
            <person name="Busarakam K."/>
            <person name="Figueiro F.S."/>
            <person name="Ferreira D."/>
            <person name="Rodrigues-Filho E."/>
            <person name="Moraes L.A.B."/>
            <person name="Zucchi T.D."/>
        </authorList>
    </citation>
    <scope>NUCLEOTIDE SEQUENCE [LARGE SCALE GENOMIC DNA]</scope>
    <source>
        <strain evidence="1 2">NCIMB 14900</strain>
    </source>
</reference>
<evidence type="ECO:0000313" key="2">
    <source>
        <dbReference type="Proteomes" id="UP001330812"/>
    </source>
</evidence>
<dbReference type="Proteomes" id="UP001330812">
    <property type="component" value="Chromosome"/>
</dbReference>